<feature type="domain" description="Histidine kinase/HSP90-like ATPase" evidence="1">
    <location>
        <begin position="24"/>
        <end position="131"/>
    </location>
</feature>
<evidence type="ECO:0000313" key="2">
    <source>
        <dbReference type="EMBL" id="PMS33767.1"/>
    </source>
</evidence>
<keyword evidence="3" id="KW-1185">Reference proteome</keyword>
<proteinExistence type="predicted"/>
<evidence type="ECO:0000259" key="1">
    <source>
        <dbReference type="SMART" id="SM00387"/>
    </source>
</evidence>
<dbReference type="SUPFAM" id="SSF55874">
    <property type="entry name" value="ATPase domain of HSP90 chaperone/DNA topoisomerase II/histidine kinase"/>
    <property type="match status" value="1"/>
</dbReference>
<evidence type="ECO:0000313" key="3">
    <source>
        <dbReference type="Proteomes" id="UP000235659"/>
    </source>
</evidence>
<reference evidence="2 3" key="1">
    <citation type="submission" date="2018-01" db="EMBL/GenBank/DDBJ databases">
        <title>Whole genome analyses suggest that Burkholderia sensu lato contains two further novel genera in the rhizoxinica-symbiotica group Mycetohabitans gen. nov., and Trinickia gen. nov.: implications for the evolution of diazotrophy and nodulation in the Burkholderiaceae.</title>
        <authorList>
            <person name="Estrada-de los Santos P."/>
            <person name="Palmer M."/>
            <person name="Chavez-Ramirez B."/>
            <person name="Beukes C."/>
            <person name="Steenkamp E.T."/>
            <person name="Hirsch A.M."/>
            <person name="Manyaka P."/>
            <person name="Maluk M."/>
            <person name="Lafos M."/>
            <person name="Crook M."/>
            <person name="Gross E."/>
            <person name="Simon M.F."/>
            <person name="Bueno dos Reis Junior F."/>
            <person name="Poole P.S."/>
            <person name="Venter S.N."/>
            <person name="James E.K."/>
        </authorList>
    </citation>
    <scope>NUCLEOTIDE SEQUENCE [LARGE SCALE GENOMIC DNA]</scope>
    <source>
        <strain evidence="2 3">WSM 3937</strain>
    </source>
</reference>
<gene>
    <name evidence="2" type="ORF">C0Z16_04350</name>
</gene>
<protein>
    <recommendedName>
        <fullName evidence="1">Histidine kinase/HSP90-like ATPase domain-containing protein</fullName>
    </recommendedName>
</protein>
<dbReference type="Gene3D" id="3.30.565.10">
    <property type="entry name" value="Histidine kinase-like ATPase, C-terminal domain"/>
    <property type="match status" value="1"/>
</dbReference>
<dbReference type="Pfam" id="PF02518">
    <property type="entry name" value="HATPase_c"/>
    <property type="match status" value="1"/>
</dbReference>
<sequence>MARNSSLRRSASLTLCSASLRSVMSLAAPIQLLSILVVNAIAHGDRHQPINVNAHVEDDDLIISVTNRGLPVGAKNPSLVFAPYWRPAGAPAGSGLGLDLLICKQIVVRMAGHSPFHRRSRKVRDSLPDFRSNKNAIRMRRLEVCPAGASVRCRTGVVFVG</sequence>
<dbReference type="InterPro" id="IPR003594">
    <property type="entry name" value="HATPase_dom"/>
</dbReference>
<accession>A0ABX4VEH2</accession>
<dbReference type="EMBL" id="PNXY01000002">
    <property type="protein sequence ID" value="PMS33767.1"/>
    <property type="molecule type" value="Genomic_DNA"/>
</dbReference>
<organism evidence="2 3">
    <name type="scientific">Paraburkholderia rhynchosiae</name>
    <dbReference type="NCBI Taxonomy" id="487049"/>
    <lineage>
        <taxon>Bacteria</taxon>
        <taxon>Pseudomonadati</taxon>
        <taxon>Pseudomonadota</taxon>
        <taxon>Betaproteobacteria</taxon>
        <taxon>Burkholderiales</taxon>
        <taxon>Burkholderiaceae</taxon>
        <taxon>Paraburkholderia</taxon>
    </lineage>
</organism>
<dbReference type="Proteomes" id="UP000235659">
    <property type="component" value="Unassembled WGS sequence"/>
</dbReference>
<comment type="caution">
    <text evidence="2">The sequence shown here is derived from an EMBL/GenBank/DDBJ whole genome shotgun (WGS) entry which is preliminary data.</text>
</comment>
<dbReference type="SMART" id="SM00387">
    <property type="entry name" value="HATPase_c"/>
    <property type="match status" value="1"/>
</dbReference>
<name>A0ABX4VEH2_9BURK</name>
<dbReference type="InterPro" id="IPR036890">
    <property type="entry name" value="HATPase_C_sf"/>
</dbReference>